<comment type="similarity">
    <text evidence="1 2">Belongs to the cytochrome P450 family.</text>
</comment>
<keyword evidence="2" id="KW-0503">Monooxygenase</keyword>
<sequence length="425" mass="47136">MSLPETAPPPPRDVSVATLDELEPGNYFPLSLGSETLRQNALDGLVASWSMRRPFYIRQNGILSVMCGRARDVREVWLDSARFTVEVPRREGYEILDMFGGLESVLQMDGARHNRIRKLMNPSFTRAGMEALKADADRIIAEKLDRIARIGPAFDAMKDFAEDLVTRVMLEASFKLTPDHCAIFVTMQQEMNKLPSYVAGEPLPQSFIDAGLAVREAVDDIVRRRRADPGIDLISSLITAQEDGQSLTDAELFGQINSIATAGIGTTANTLAGGIMMLCRNRNQLELLRQEPQLIDGAVGECLRFHGPGITSFVRFATEDTEVGGTRIPRHMPVYVSAQAAGFDPTEHEDPFRFDIRRNNRSMLTFGTGIHHCIGQRLATYILRTALSGLIRRFPDMRLADSAFRPAYSGLTGELAPLMVPMLTH</sequence>
<keyword evidence="2" id="KW-0560">Oxidoreductase</keyword>
<dbReference type="PANTHER" id="PTHR46696">
    <property type="entry name" value="P450, PUTATIVE (EUROFUNG)-RELATED"/>
    <property type="match status" value="1"/>
</dbReference>
<dbReference type="RefSeq" id="WP_062066568.1">
    <property type="nucleotide sequence ID" value="NZ_CP013264.1"/>
</dbReference>
<evidence type="ECO:0008006" key="5">
    <source>
        <dbReference type="Google" id="ProtNLM"/>
    </source>
</evidence>
<dbReference type="GO" id="GO:0005506">
    <property type="term" value="F:iron ion binding"/>
    <property type="evidence" value="ECO:0007669"/>
    <property type="project" value="InterPro"/>
</dbReference>
<dbReference type="KEGG" id="sbd:ATN00_16590"/>
<dbReference type="InterPro" id="IPR002397">
    <property type="entry name" value="Cyt_P450_B"/>
</dbReference>
<proteinExistence type="inferred from homology"/>
<evidence type="ECO:0000313" key="4">
    <source>
        <dbReference type="Proteomes" id="UP000056968"/>
    </source>
</evidence>
<evidence type="ECO:0000256" key="2">
    <source>
        <dbReference type="RuleBase" id="RU000461"/>
    </source>
</evidence>
<accession>A0A0S3F1V0</accession>
<protein>
    <recommendedName>
        <fullName evidence="5">Cytochrome</fullName>
    </recommendedName>
</protein>
<reference evidence="3 4" key="1">
    <citation type="submission" date="2015-11" db="EMBL/GenBank/DDBJ databases">
        <title>A Two-component Flavoprotein Monooxygenase System MeaXY Responsible for para-Hydroxylation of 2-Methyl-6-ethylaniline and 2,6-Diethylaniline in Sphingobium baderi DE-13.</title>
        <authorList>
            <person name="Cheng M."/>
            <person name="Meng Q."/>
            <person name="Yang Y."/>
            <person name="Chu C."/>
            <person name="Yan X."/>
            <person name="He J."/>
            <person name="Li S."/>
        </authorList>
    </citation>
    <scope>NUCLEOTIDE SEQUENCE [LARGE SCALE GENOMIC DNA]</scope>
    <source>
        <strain evidence="3 4">DE-13</strain>
    </source>
</reference>
<dbReference type="Pfam" id="PF00067">
    <property type="entry name" value="p450"/>
    <property type="match status" value="1"/>
</dbReference>
<dbReference type="Gene3D" id="1.10.630.10">
    <property type="entry name" value="Cytochrome P450"/>
    <property type="match status" value="1"/>
</dbReference>
<dbReference type="InterPro" id="IPR036396">
    <property type="entry name" value="Cyt_P450_sf"/>
</dbReference>
<gene>
    <name evidence="3" type="ORF">ATN00_16590</name>
</gene>
<dbReference type="OrthoDB" id="9764248at2"/>
<dbReference type="PRINTS" id="PR00385">
    <property type="entry name" value="P450"/>
</dbReference>
<dbReference type="GO" id="GO:0004497">
    <property type="term" value="F:monooxygenase activity"/>
    <property type="evidence" value="ECO:0007669"/>
    <property type="project" value="UniProtKB-KW"/>
</dbReference>
<keyword evidence="4" id="KW-1185">Reference proteome</keyword>
<keyword evidence="2" id="KW-0479">Metal-binding</keyword>
<dbReference type="SUPFAM" id="SSF48264">
    <property type="entry name" value="Cytochrome P450"/>
    <property type="match status" value="1"/>
</dbReference>
<evidence type="ECO:0000256" key="1">
    <source>
        <dbReference type="ARBA" id="ARBA00010617"/>
    </source>
</evidence>
<dbReference type="PANTHER" id="PTHR46696:SF6">
    <property type="entry name" value="P450, PUTATIVE (EUROFUNG)-RELATED"/>
    <property type="match status" value="1"/>
</dbReference>
<dbReference type="GO" id="GO:0016705">
    <property type="term" value="F:oxidoreductase activity, acting on paired donors, with incorporation or reduction of molecular oxygen"/>
    <property type="evidence" value="ECO:0007669"/>
    <property type="project" value="InterPro"/>
</dbReference>
<dbReference type="Proteomes" id="UP000056968">
    <property type="component" value="Chromosome"/>
</dbReference>
<dbReference type="GO" id="GO:0020037">
    <property type="term" value="F:heme binding"/>
    <property type="evidence" value="ECO:0007669"/>
    <property type="project" value="InterPro"/>
</dbReference>
<keyword evidence="2" id="KW-0349">Heme</keyword>
<organism evidence="3 4">
    <name type="scientific">Sphingobium baderi</name>
    <dbReference type="NCBI Taxonomy" id="1332080"/>
    <lineage>
        <taxon>Bacteria</taxon>
        <taxon>Pseudomonadati</taxon>
        <taxon>Pseudomonadota</taxon>
        <taxon>Alphaproteobacteria</taxon>
        <taxon>Sphingomonadales</taxon>
        <taxon>Sphingomonadaceae</taxon>
        <taxon>Sphingobium</taxon>
    </lineage>
</organism>
<evidence type="ECO:0000313" key="3">
    <source>
        <dbReference type="EMBL" id="ALR21673.1"/>
    </source>
</evidence>
<dbReference type="AlphaFoldDB" id="A0A0S3F1V0"/>
<keyword evidence="2" id="KW-0408">Iron</keyword>
<dbReference type="STRING" id="1332080.ATN00_16590"/>
<dbReference type="InterPro" id="IPR017972">
    <property type="entry name" value="Cyt_P450_CS"/>
</dbReference>
<dbReference type="PROSITE" id="PS00086">
    <property type="entry name" value="CYTOCHROME_P450"/>
    <property type="match status" value="1"/>
</dbReference>
<dbReference type="InterPro" id="IPR001128">
    <property type="entry name" value="Cyt_P450"/>
</dbReference>
<dbReference type="EMBL" id="CP013264">
    <property type="protein sequence ID" value="ALR21673.1"/>
    <property type="molecule type" value="Genomic_DNA"/>
</dbReference>
<name>A0A0S3F1V0_9SPHN</name>
<dbReference type="PRINTS" id="PR00359">
    <property type="entry name" value="BP450"/>
</dbReference>